<dbReference type="RefSeq" id="WP_074427630.1">
    <property type="nucleotide sequence ID" value="NZ_BJEG01000008.1"/>
</dbReference>
<accession>A0A4Y4G1R3</accession>
<feature type="transmembrane region" description="Helical" evidence="1">
    <location>
        <begin position="160"/>
        <end position="185"/>
    </location>
</feature>
<dbReference type="AlphaFoldDB" id="A0A4Y4G1R3"/>
<evidence type="ECO:0000256" key="1">
    <source>
        <dbReference type="SAM" id="Phobius"/>
    </source>
</evidence>
<feature type="transmembrane region" description="Helical" evidence="1">
    <location>
        <begin position="224"/>
        <end position="250"/>
    </location>
</feature>
<keyword evidence="4" id="KW-1185">Reference proteome</keyword>
<evidence type="ECO:0000313" key="4">
    <source>
        <dbReference type="Proteomes" id="UP000182448"/>
    </source>
</evidence>
<dbReference type="Pfam" id="PF06161">
    <property type="entry name" value="DUF975"/>
    <property type="match status" value="1"/>
</dbReference>
<keyword evidence="1" id="KW-0812">Transmembrane</keyword>
<keyword evidence="1" id="KW-0472">Membrane</keyword>
<dbReference type="PANTHER" id="PTHR40076">
    <property type="entry name" value="MEMBRANE PROTEIN-RELATED"/>
    <property type="match status" value="1"/>
</dbReference>
<feature type="transmembrane region" description="Helical" evidence="1">
    <location>
        <begin position="69"/>
        <end position="86"/>
    </location>
</feature>
<feature type="transmembrane region" description="Helical" evidence="1">
    <location>
        <begin position="26"/>
        <end position="49"/>
    </location>
</feature>
<dbReference type="Proteomes" id="UP000585749">
    <property type="component" value="Unassembled WGS sequence"/>
</dbReference>
<keyword evidence="1" id="KW-1133">Transmembrane helix</keyword>
<gene>
    <name evidence="3" type="ORF">GA0061075_11061</name>
    <name evidence="2" type="ORF">HF960_05980</name>
</gene>
<dbReference type="Proteomes" id="UP000182448">
    <property type="component" value="Unassembled WGS sequence"/>
</dbReference>
<sequence>MDQTYNRKTIRKKIKRQAKDVLHRDLWGNVGLIAPWMIVIYIIFIYSYVTTSITTGQNETPTGQAVFEVLFSFVFAIITAYTIYVAEYQSLKQMRDETTTAKPVESWFKTYFTKKWQKTIWLSIWMTFLFLVGWALLISFGRTGIGLSSITMTLYALNNISIPTFLVVAFIISFIVFVVFGIIYLMKQYKYIFIPFVGLDSPSTKGFKLVAKSRELMKGHRWELFVMHLSFFWWILLIGVTLGLASFYVMPYIYLTLAGYYDVINNTQRNKATEVTDKQGPIKAIVLQPNSTY</sequence>
<proteinExistence type="predicted"/>
<dbReference type="InterPro" id="IPR010380">
    <property type="entry name" value="DUF975"/>
</dbReference>
<evidence type="ECO:0000313" key="3">
    <source>
        <dbReference type="EMBL" id="SCC00820.1"/>
    </source>
</evidence>
<dbReference type="PANTHER" id="PTHR40076:SF1">
    <property type="entry name" value="MEMBRANE PROTEIN"/>
    <property type="match status" value="1"/>
</dbReference>
<dbReference type="EMBL" id="JAAXPM010000008">
    <property type="protein sequence ID" value="NKY67212.1"/>
    <property type="molecule type" value="Genomic_DNA"/>
</dbReference>
<dbReference type="OrthoDB" id="9784844at2"/>
<name>A0A4Y4G1R3_WEIHE</name>
<reference evidence="2 5" key="2">
    <citation type="submission" date="2020-04" db="EMBL/GenBank/DDBJ databases">
        <title>MicrobeNet Type strains.</title>
        <authorList>
            <person name="Nicholson A.C."/>
        </authorList>
    </citation>
    <scope>NUCLEOTIDE SEQUENCE [LARGE SCALE GENOMIC DNA]</scope>
    <source>
        <strain evidence="2 5">CCUG 33494</strain>
    </source>
</reference>
<reference evidence="3 4" key="1">
    <citation type="submission" date="2016-08" db="EMBL/GenBank/DDBJ databases">
        <authorList>
            <person name="Varghese N."/>
            <person name="Submissions Spin"/>
        </authorList>
    </citation>
    <scope>NUCLEOTIDE SEQUENCE [LARGE SCALE GENOMIC DNA]</scope>
    <source>
        <strain evidence="3 4">R-53116</strain>
    </source>
</reference>
<protein>
    <submittedName>
        <fullName evidence="2">DUF975 family protein</fullName>
    </submittedName>
    <submittedName>
        <fullName evidence="3">Uncharacterized membrane protein</fullName>
    </submittedName>
</protein>
<feature type="transmembrane region" description="Helical" evidence="1">
    <location>
        <begin position="119"/>
        <end position="140"/>
    </location>
</feature>
<dbReference type="EMBL" id="FMAW01000010">
    <property type="protein sequence ID" value="SCC00820.1"/>
    <property type="molecule type" value="Genomic_DNA"/>
</dbReference>
<evidence type="ECO:0000313" key="5">
    <source>
        <dbReference type="Proteomes" id="UP000585749"/>
    </source>
</evidence>
<organism evidence="2 5">
    <name type="scientific">Weissella hellenica</name>
    <dbReference type="NCBI Taxonomy" id="46256"/>
    <lineage>
        <taxon>Bacteria</taxon>
        <taxon>Bacillati</taxon>
        <taxon>Bacillota</taxon>
        <taxon>Bacilli</taxon>
        <taxon>Lactobacillales</taxon>
        <taxon>Lactobacillaceae</taxon>
        <taxon>Weissella</taxon>
    </lineage>
</organism>
<comment type="caution">
    <text evidence="2">The sequence shown here is derived from an EMBL/GenBank/DDBJ whole genome shotgun (WGS) entry which is preliminary data.</text>
</comment>
<evidence type="ECO:0000313" key="2">
    <source>
        <dbReference type="EMBL" id="NKY67212.1"/>
    </source>
</evidence>